<dbReference type="Pfam" id="PF23562">
    <property type="entry name" value="AMP-binding_C_3"/>
    <property type="match status" value="1"/>
</dbReference>
<dbReference type="SUPFAM" id="SSF51735">
    <property type="entry name" value="NAD(P)-binding Rossmann-fold domains"/>
    <property type="match status" value="1"/>
</dbReference>
<evidence type="ECO:0000313" key="7">
    <source>
        <dbReference type="Proteomes" id="UP000054007"/>
    </source>
</evidence>
<dbReference type="SUPFAM" id="SSF47336">
    <property type="entry name" value="ACP-like"/>
    <property type="match status" value="1"/>
</dbReference>
<evidence type="ECO:0000259" key="4">
    <source>
        <dbReference type="Pfam" id="PF00550"/>
    </source>
</evidence>
<dbReference type="PROSITE" id="PS00455">
    <property type="entry name" value="AMP_BINDING"/>
    <property type="match status" value="1"/>
</dbReference>
<feature type="domain" description="Thioester reductase (TE)" evidence="5">
    <location>
        <begin position="671"/>
        <end position="915"/>
    </location>
</feature>
<dbReference type="Proteomes" id="UP000054007">
    <property type="component" value="Unassembled WGS sequence"/>
</dbReference>
<protein>
    <submittedName>
        <fullName evidence="6">Acetyl-CoA synthetase-like protein</fullName>
    </submittedName>
</protein>
<evidence type="ECO:0000256" key="2">
    <source>
        <dbReference type="ARBA" id="ARBA00022553"/>
    </source>
</evidence>
<evidence type="ECO:0000259" key="3">
    <source>
        <dbReference type="Pfam" id="PF00501"/>
    </source>
</evidence>
<dbReference type="Pfam" id="PF00501">
    <property type="entry name" value="AMP-binding"/>
    <property type="match status" value="1"/>
</dbReference>
<feature type="domain" description="AMP-dependent synthetase/ligase" evidence="3">
    <location>
        <begin position="51"/>
        <end position="353"/>
    </location>
</feature>
<dbReference type="InterPro" id="IPR000873">
    <property type="entry name" value="AMP-dep_synth/lig_dom"/>
</dbReference>
<dbReference type="Gene3D" id="3.40.50.720">
    <property type="entry name" value="NAD(P)-binding Rossmann-like Domain"/>
    <property type="match status" value="1"/>
</dbReference>
<evidence type="ECO:0000313" key="6">
    <source>
        <dbReference type="EMBL" id="KIY67026.1"/>
    </source>
</evidence>
<dbReference type="Gene3D" id="3.40.50.12780">
    <property type="entry name" value="N-terminal domain of ligase-like"/>
    <property type="match status" value="1"/>
</dbReference>
<dbReference type="InterPro" id="IPR051414">
    <property type="entry name" value="Adenylate-forming_Reductase"/>
</dbReference>
<keyword evidence="1" id="KW-0596">Phosphopantetheine</keyword>
<sequence length="1039" mass="113843">MPFIRPHIHDARLEGHSDGITNLPDLIEFNATHNAALTFGFQCQAKSLLPSRISYAQLQAAVENACSWLVSSRCTTRIACGLSKPVAILLSSDISIFIYMAALIRLGTPVICLSARLSSSAVFHVLEKTTPSTVLVSPELEKATQQAQRAKMVFVQPPTYVELLNGPSPVPPPKFSGHRREDCNALIFHTSGSTGLPKPVYHSHAFIMRFATCHNLLPPIDEQYPPNVSSLPLYHGFGLLAPMLALSIGLPFVLPPASTIPTARSTILALEFSKARSMLSVPSILEDMLRLPSNVGIDALRKLDFIAIGGAPMKETVAHALVSKGVKLLNHWGATEIGPMALIQIPPPNYDWRYLIPRTDIGLELVKTEDNTYRVVGRAPGWTEPFTVQDLLVQHPVFPDQYRILGRADDLIVLATGEKVRPAALEQAVGEHPAVQAAVGFGDGRDAMGLLVELVDDNHPPEDLWEYLAKGNEGMDKHGKVAKDMVLFTSATRKPFVRTDKGSIQTKATLNLFKDEINRLYNTNSVASASAPFVIKDVKLVIRGMVADVSGLEEYRSGQIDGADFFETGMDSVQAAQLRRRILGKLQSAPGSVANLEPDICFQYPTVDKLSDTVTAFLKGEPRETEGHSITAMNKMAEDFTERLAGLAELANGRSEAKQHGVSPQRKVVLLTGSTGSLGCFLLSRLLEDASVAKVICINRPKANDADPARQRQERLMNHRGAVVLGDDWRRVRIIEAEMQALDYTDTELLKVTHIVHNAWPVDFNRSLQSFESHIGTLVNLIKLALLSAQNNANPTRLMFMSSIAVVGQYHWPTSDESGPARGIPERPVDARSPTQLGYAQAKWVCEKMLEAANTLYGTSIRASSVRIGQMTGADGAGAWTETEHFPIIVRSSRMLGALPEIHGSLSWMPVNRAASVLVELLFSSRFREVYHLENPARQSWRDTLDALSSILELPMVPFDDWMVRVRESGSTPASKIAGFLEGDFMKLATGSVVLGTDEARADSATLETSSRLDKSHIEEYVAHWNKVDQGTPAQTCIP</sequence>
<accession>A0A0D7BBY5</accession>
<dbReference type="OrthoDB" id="429813at2759"/>
<dbReference type="Pfam" id="PF00550">
    <property type="entry name" value="PP-binding"/>
    <property type="match status" value="1"/>
</dbReference>
<dbReference type="InterPro" id="IPR020845">
    <property type="entry name" value="AMP-binding_CS"/>
</dbReference>
<dbReference type="Gene3D" id="1.10.1200.10">
    <property type="entry name" value="ACP-like"/>
    <property type="match status" value="1"/>
</dbReference>
<dbReference type="InterPro" id="IPR006162">
    <property type="entry name" value="Ppantetheine_attach_site"/>
</dbReference>
<dbReference type="InterPro" id="IPR009081">
    <property type="entry name" value="PP-bd_ACP"/>
</dbReference>
<reference evidence="6 7" key="1">
    <citation type="journal article" date="2015" name="Fungal Genet. Biol.">
        <title>Evolution of novel wood decay mechanisms in Agaricales revealed by the genome sequences of Fistulina hepatica and Cylindrobasidium torrendii.</title>
        <authorList>
            <person name="Floudas D."/>
            <person name="Held B.W."/>
            <person name="Riley R."/>
            <person name="Nagy L.G."/>
            <person name="Koehler G."/>
            <person name="Ransdell A.S."/>
            <person name="Younus H."/>
            <person name="Chow J."/>
            <person name="Chiniquy J."/>
            <person name="Lipzen A."/>
            <person name="Tritt A."/>
            <person name="Sun H."/>
            <person name="Haridas S."/>
            <person name="LaButti K."/>
            <person name="Ohm R.A."/>
            <person name="Kues U."/>
            <person name="Blanchette R.A."/>
            <person name="Grigoriev I.V."/>
            <person name="Minto R.E."/>
            <person name="Hibbett D.S."/>
        </authorList>
    </citation>
    <scope>NUCLEOTIDE SEQUENCE [LARGE SCALE GENOMIC DNA]</scope>
    <source>
        <strain evidence="6 7">FP15055 ss-10</strain>
    </source>
</reference>
<organism evidence="6 7">
    <name type="scientific">Cylindrobasidium torrendii FP15055 ss-10</name>
    <dbReference type="NCBI Taxonomy" id="1314674"/>
    <lineage>
        <taxon>Eukaryota</taxon>
        <taxon>Fungi</taxon>
        <taxon>Dikarya</taxon>
        <taxon>Basidiomycota</taxon>
        <taxon>Agaricomycotina</taxon>
        <taxon>Agaricomycetes</taxon>
        <taxon>Agaricomycetidae</taxon>
        <taxon>Agaricales</taxon>
        <taxon>Marasmiineae</taxon>
        <taxon>Physalacriaceae</taxon>
        <taxon>Cylindrobasidium</taxon>
    </lineage>
</organism>
<evidence type="ECO:0000256" key="1">
    <source>
        <dbReference type="ARBA" id="ARBA00022450"/>
    </source>
</evidence>
<dbReference type="AlphaFoldDB" id="A0A0D7BBY5"/>
<keyword evidence="7" id="KW-1185">Reference proteome</keyword>
<proteinExistence type="predicted"/>
<name>A0A0D7BBY5_9AGAR</name>
<dbReference type="PANTHER" id="PTHR43439:SF2">
    <property type="entry name" value="ENZYME, PUTATIVE (JCVI)-RELATED"/>
    <property type="match status" value="1"/>
</dbReference>
<dbReference type="PANTHER" id="PTHR43439">
    <property type="entry name" value="PHENYLACETATE-COENZYME A LIGASE"/>
    <property type="match status" value="1"/>
</dbReference>
<dbReference type="InterPro" id="IPR042099">
    <property type="entry name" value="ANL_N_sf"/>
</dbReference>
<gene>
    <name evidence="6" type="ORF">CYLTODRAFT_397856</name>
</gene>
<dbReference type="Pfam" id="PF07993">
    <property type="entry name" value="NAD_binding_4"/>
    <property type="match status" value="1"/>
</dbReference>
<feature type="domain" description="Carrier" evidence="4">
    <location>
        <begin position="542"/>
        <end position="613"/>
    </location>
</feature>
<keyword evidence="2" id="KW-0597">Phosphoprotein</keyword>
<dbReference type="SUPFAM" id="SSF56801">
    <property type="entry name" value="Acetyl-CoA synthetase-like"/>
    <property type="match status" value="1"/>
</dbReference>
<dbReference type="STRING" id="1314674.A0A0D7BBY5"/>
<dbReference type="InterPro" id="IPR013120">
    <property type="entry name" value="FAR_NAD-bd"/>
</dbReference>
<dbReference type="InterPro" id="IPR036291">
    <property type="entry name" value="NAD(P)-bd_dom_sf"/>
</dbReference>
<dbReference type="EMBL" id="KN880537">
    <property type="protein sequence ID" value="KIY67026.1"/>
    <property type="molecule type" value="Genomic_DNA"/>
</dbReference>
<dbReference type="PROSITE" id="PS00012">
    <property type="entry name" value="PHOSPHOPANTETHEINE"/>
    <property type="match status" value="1"/>
</dbReference>
<dbReference type="InterPro" id="IPR036736">
    <property type="entry name" value="ACP-like_sf"/>
</dbReference>
<evidence type="ECO:0000259" key="5">
    <source>
        <dbReference type="Pfam" id="PF07993"/>
    </source>
</evidence>